<evidence type="ECO:0000256" key="1">
    <source>
        <dbReference type="ARBA" id="ARBA00003007"/>
    </source>
</evidence>
<dbReference type="PANTHER" id="PTHR11014">
    <property type="entry name" value="PEPTIDASE M20 FAMILY MEMBER"/>
    <property type="match status" value="1"/>
</dbReference>
<organism evidence="2 3">
    <name type="scientific">Asparagus officinalis</name>
    <name type="common">Garden asparagus</name>
    <dbReference type="NCBI Taxonomy" id="4686"/>
    <lineage>
        <taxon>Eukaryota</taxon>
        <taxon>Viridiplantae</taxon>
        <taxon>Streptophyta</taxon>
        <taxon>Embryophyta</taxon>
        <taxon>Tracheophyta</taxon>
        <taxon>Spermatophyta</taxon>
        <taxon>Magnoliopsida</taxon>
        <taxon>Liliopsida</taxon>
        <taxon>Asparagales</taxon>
        <taxon>Asparagaceae</taxon>
        <taxon>Asparagoideae</taxon>
        <taxon>Asparagus</taxon>
    </lineage>
</organism>
<dbReference type="Proteomes" id="UP000243459">
    <property type="component" value="Chromosome 6"/>
</dbReference>
<evidence type="ECO:0000313" key="3">
    <source>
        <dbReference type="Proteomes" id="UP000243459"/>
    </source>
</evidence>
<evidence type="ECO:0008006" key="4">
    <source>
        <dbReference type="Google" id="ProtNLM"/>
    </source>
</evidence>
<dbReference type="InterPro" id="IPR017439">
    <property type="entry name" value="Amidohydrolase"/>
</dbReference>
<keyword evidence="3" id="KW-1185">Reference proteome</keyword>
<dbReference type="GO" id="GO:0016787">
    <property type="term" value="F:hydrolase activity"/>
    <property type="evidence" value="ECO:0007669"/>
    <property type="project" value="InterPro"/>
</dbReference>
<dbReference type="Pfam" id="PF01546">
    <property type="entry name" value="Peptidase_M20"/>
    <property type="match status" value="1"/>
</dbReference>
<evidence type="ECO:0000313" key="2">
    <source>
        <dbReference type="EMBL" id="ONK66488.1"/>
    </source>
</evidence>
<dbReference type="Gramene" id="ONK66488">
    <property type="protein sequence ID" value="ONK66488"/>
    <property type="gene ID" value="A4U43_C06F8720"/>
</dbReference>
<comment type="function">
    <text evidence="1">Hydrolyzes certain amino acid conjugates of the plant growth regulator indole-3-acetic acid (IAA).</text>
</comment>
<dbReference type="EMBL" id="CM007386">
    <property type="protein sequence ID" value="ONK66488.1"/>
    <property type="molecule type" value="Genomic_DNA"/>
</dbReference>
<dbReference type="Gene3D" id="3.40.630.10">
    <property type="entry name" value="Zn peptidases"/>
    <property type="match status" value="1"/>
</dbReference>
<dbReference type="AlphaFoldDB" id="A0A5P1EKG5"/>
<protein>
    <recommendedName>
        <fullName evidence="4">Peptidase M20 dimerisation domain-containing protein</fullName>
    </recommendedName>
</protein>
<reference evidence="3" key="1">
    <citation type="journal article" date="2017" name="Nat. Commun.">
        <title>The asparagus genome sheds light on the origin and evolution of a young Y chromosome.</title>
        <authorList>
            <person name="Harkess A."/>
            <person name="Zhou J."/>
            <person name="Xu C."/>
            <person name="Bowers J.E."/>
            <person name="Van der Hulst R."/>
            <person name="Ayyampalayam S."/>
            <person name="Mercati F."/>
            <person name="Riccardi P."/>
            <person name="McKain M.R."/>
            <person name="Kakrana A."/>
            <person name="Tang H."/>
            <person name="Ray J."/>
            <person name="Groenendijk J."/>
            <person name="Arikit S."/>
            <person name="Mathioni S.M."/>
            <person name="Nakano M."/>
            <person name="Shan H."/>
            <person name="Telgmann-Rauber A."/>
            <person name="Kanno A."/>
            <person name="Yue Z."/>
            <person name="Chen H."/>
            <person name="Li W."/>
            <person name="Chen Y."/>
            <person name="Xu X."/>
            <person name="Zhang Y."/>
            <person name="Luo S."/>
            <person name="Chen H."/>
            <person name="Gao J."/>
            <person name="Mao Z."/>
            <person name="Pires J.C."/>
            <person name="Luo M."/>
            <person name="Kudrna D."/>
            <person name="Wing R.A."/>
            <person name="Meyers B.C."/>
            <person name="Yi K."/>
            <person name="Kong H."/>
            <person name="Lavrijsen P."/>
            <person name="Sunseri F."/>
            <person name="Falavigna A."/>
            <person name="Ye Y."/>
            <person name="Leebens-Mack J.H."/>
            <person name="Chen G."/>
        </authorList>
    </citation>
    <scope>NUCLEOTIDE SEQUENCE [LARGE SCALE GENOMIC DNA]</scope>
    <source>
        <strain evidence="3">cv. DH0086</strain>
    </source>
</reference>
<accession>A0A5P1EKG5</accession>
<name>A0A5P1EKG5_ASPOF</name>
<sequence>MVEWEHKSTVDGVMHGCGHDAHVAMLLGAAKLLNQRKDKLKYAIEEKVIERAYKKLALDALVIQQGRLAEQKISQSCWKMEEQAISPLCRVMYYIWQGSSHWEEG</sequence>
<proteinExistence type="predicted"/>
<dbReference type="PANTHER" id="PTHR11014:SF140">
    <property type="entry name" value="IAA-AMINO ACID HYDROLASE ILR1-LIKE 3"/>
    <property type="match status" value="1"/>
</dbReference>
<dbReference type="SUPFAM" id="SSF53187">
    <property type="entry name" value="Zn-dependent exopeptidases"/>
    <property type="match status" value="1"/>
</dbReference>
<gene>
    <name evidence="2" type="ORF">A4U43_C06F8720</name>
</gene>
<dbReference type="InterPro" id="IPR002933">
    <property type="entry name" value="Peptidase_M20"/>
</dbReference>